<comment type="caution">
    <text evidence="1">The sequence shown here is derived from an EMBL/GenBank/DDBJ whole genome shotgun (WGS) entry which is preliminary data.</text>
</comment>
<dbReference type="Proteomes" id="UP000543579">
    <property type="component" value="Unassembled WGS sequence"/>
</dbReference>
<evidence type="ECO:0000313" key="1">
    <source>
        <dbReference type="EMBL" id="MBB3158232.1"/>
    </source>
</evidence>
<dbReference type="RefSeq" id="WP_183419687.1">
    <property type="nucleotide sequence ID" value="NZ_JACHXY010000002.1"/>
</dbReference>
<reference evidence="1 2" key="1">
    <citation type="submission" date="2020-08" db="EMBL/GenBank/DDBJ databases">
        <title>Genomic Encyclopedia of Type Strains, Phase III (KMG-III): the genomes of soil and plant-associated and newly described type strains.</title>
        <authorList>
            <person name="Whitman W."/>
        </authorList>
    </citation>
    <scope>NUCLEOTIDE SEQUENCE [LARGE SCALE GENOMIC DNA]</scope>
    <source>
        <strain evidence="1 2">CECT 8356</strain>
    </source>
</reference>
<proteinExistence type="predicted"/>
<organism evidence="1 2">
    <name type="scientific">Microbacterium proteolyticum</name>
    <dbReference type="NCBI Taxonomy" id="1572644"/>
    <lineage>
        <taxon>Bacteria</taxon>
        <taxon>Bacillati</taxon>
        <taxon>Actinomycetota</taxon>
        <taxon>Actinomycetes</taxon>
        <taxon>Micrococcales</taxon>
        <taxon>Microbacteriaceae</taxon>
        <taxon>Microbacterium</taxon>
    </lineage>
</organism>
<gene>
    <name evidence="1" type="ORF">FHS07_001928</name>
</gene>
<protein>
    <recommendedName>
        <fullName evidence="3">Helix-turn-helix domain-containing protein</fullName>
    </recommendedName>
</protein>
<evidence type="ECO:0000313" key="2">
    <source>
        <dbReference type="Proteomes" id="UP000543579"/>
    </source>
</evidence>
<evidence type="ECO:0008006" key="3">
    <source>
        <dbReference type="Google" id="ProtNLM"/>
    </source>
</evidence>
<dbReference type="EMBL" id="JACHXY010000002">
    <property type="protein sequence ID" value="MBB3158232.1"/>
    <property type="molecule type" value="Genomic_DNA"/>
</dbReference>
<dbReference type="AlphaFoldDB" id="A0A7W5GGG7"/>
<name>A0A7W5GGG7_9MICO</name>
<accession>A0A7W5GGG7</accession>
<sequence>MLEQQYTPAEAAKIARRHVVTIRRDLVDKTLHGTQRVDGGRWLISEGCLSAYMAGAKCAHQAVTNVTPLRRSA</sequence>